<protein>
    <recommendedName>
        <fullName evidence="2">TmcB/TmcC TPR repeats domain-containing protein</fullName>
    </recommendedName>
</protein>
<feature type="transmembrane region" description="Helical" evidence="1">
    <location>
        <begin position="1271"/>
        <end position="1294"/>
    </location>
</feature>
<keyword evidence="1" id="KW-0812">Transmembrane</keyword>
<feature type="transmembrane region" description="Helical" evidence="1">
    <location>
        <begin position="280"/>
        <end position="301"/>
    </location>
</feature>
<keyword evidence="4" id="KW-1185">Reference proteome</keyword>
<feature type="transmembrane region" description="Helical" evidence="1">
    <location>
        <begin position="329"/>
        <end position="348"/>
    </location>
</feature>
<feature type="transmembrane region" description="Helical" evidence="1">
    <location>
        <begin position="1549"/>
        <end position="1579"/>
    </location>
</feature>
<dbReference type="Pfam" id="PF25474">
    <property type="entry name" value="TPR_TmcB"/>
    <property type="match status" value="1"/>
</dbReference>
<organism evidence="3 4">
    <name type="scientific">Carpediemonas membranifera</name>
    <dbReference type="NCBI Taxonomy" id="201153"/>
    <lineage>
        <taxon>Eukaryota</taxon>
        <taxon>Metamonada</taxon>
        <taxon>Carpediemonas-like organisms</taxon>
        <taxon>Carpediemonas</taxon>
    </lineage>
</organism>
<evidence type="ECO:0000313" key="4">
    <source>
        <dbReference type="Proteomes" id="UP000717585"/>
    </source>
</evidence>
<proteinExistence type="predicted"/>
<feature type="domain" description="TmcB/TmcC TPR repeats" evidence="2">
    <location>
        <begin position="459"/>
        <end position="533"/>
    </location>
</feature>
<feature type="transmembrane region" description="Helical" evidence="1">
    <location>
        <begin position="224"/>
        <end position="247"/>
    </location>
</feature>
<accession>A0A8J6BWN6</accession>
<feature type="transmembrane region" description="Helical" evidence="1">
    <location>
        <begin position="157"/>
        <end position="177"/>
    </location>
</feature>
<evidence type="ECO:0000259" key="2">
    <source>
        <dbReference type="Pfam" id="PF25474"/>
    </source>
</evidence>
<evidence type="ECO:0000256" key="1">
    <source>
        <dbReference type="SAM" id="Phobius"/>
    </source>
</evidence>
<feature type="transmembrane region" description="Helical" evidence="1">
    <location>
        <begin position="800"/>
        <end position="824"/>
    </location>
</feature>
<feature type="transmembrane region" description="Helical" evidence="1">
    <location>
        <begin position="604"/>
        <end position="628"/>
    </location>
</feature>
<name>A0A8J6BWN6_9EUKA</name>
<feature type="transmembrane region" description="Helical" evidence="1">
    <location>
        <begin position="47"/>
        <end position="67"/>
    </location>
</feature>
<reference evidence="3" key="1">
    <citation type="submission" date="2021-05" db="EMBL/GenBank/DDBJ databases">
        <title>A free-living protist that lacks canonical eukaryotic 1 DNA replication and segregation systems.</title>
        <authorList>
            <person name="Salas-Leiva D.E."/>
            <person name="Tromer E.C."/>
            <person name="Curtis B.A."/>
            <person name="Jerlstrom-Hultqvist J."/>
            <person name="Kolisko M."/>
            <person name="Yi Z."/>
            <person name="Salas-Leiva J.S."/>
            <person name="Gallot-Lavallee L."/>
            <person name="Kops G.J.P.L."/>
            <person name="Archibald J.M."/>
            <person name="Simpson A.G.B."/>
            <person name="Roger A.J."/>
        </authorList>
    </citation>
    <scope>NUCLEOTIDE SEQUENCE</scope>
    <source>
        <strain evidence="3">BICM</strain>
    </source>
</reference>
<evidence type="ECO:0000313" key="3">
    <source>
        <dbReference type="EMBL" id="KAG9392616.1"/>
    </source>
</evidence>
<keyword evidence="1" id="KW-0472">Membrane</keyword>
<feature type="transmembrane region" description="Helical" evidence="1">
    <location>
        <begin position="1726"/>
        <end position="1747"/>
    </location>
</feature>
<dbReference type="InterPro" id="IPR057352">
    <property type="entry name" value="TPR_TmcB/C"/>
</dbReference>
<feature type="transmembrane region" description="Helical" evidence="1">
    <location>
        <begin position="1505"/>
        <end position="1528"/>
    </location>
</feature>
<feature type="transmembrane region" description="Helical" evidence="1">
    <location>
        <begin position="253"/>
        <end position="273"/>
    </location>
</feature>
<comment type="caution">
    <text evidence="3">The sequence shown here is derived from an EMBL/GenBank/DDBJ whole genome shotgun (WGS) entry which is preliminary data.</text>
</comment>
<keyword evidence="1" id="KW-1133">Transmembrane helix</keyword>
<gene>
    <name evidence="3" type="ORF">J8273_6084</name>
</gene>
<feature type="transmembrane region" description="Helical" evidence="1">
    <location>
        <begin position="197"/>
        <end position="217"/>
    </location>
</feature>
<dbReference type="Proteomes" id="UP000717585">
    <property type="component" value="Unassembled WGS sequence"/>
</dbReference>
<feature type="transmembrane region" description="Helical" evidence="1">
    <location>
        <begin position="1153"/>
        <end position="1182"/>
    </location>
</feature>
<feature type="transmembrane region" description="Helical" evidence="1">
    <location>
        <begin position="926"/>
        <end position="951"/>
    </location>
</feature>
<sequence>MKPDGTSVFARNKLTYPYSPGSRTLDSLLVFVQLYRSFEVSLGRFRYVYHTLLYAIRTIQIITLFYGPDLVSIAFSNPILLALLVVPSVIGLTTLLVLLPLEIFVLGHMGFMRSLRRYTLCFLTEVSTRVLLIPALQLLFGISMCPGSYCSDSNRPIAALASLAGVLALVPASFVSLSTFVAPMLPGSFFGVLFPSARMHVLQITGPALLAIISAAIRHASAPYTVVALHLTAAAFALGSAAAHAVVPHNMHPITWTLDIWRFAACGVVFLTFTRSPAVLLLSIPSLAVCGTLVVAAIAWYNYLLNPVLARISPPTRTPGSILKPTMGVSIKTPALALFSSTVHYIFLTRKATSETRVETIHRLSLFLGHTSAIHSNDLTGRLVSILYHATVAADSTAALAEAQRSMELAVRGVIRVDPAELIMFGAIRATLSAVLGEAAEADTEVLIRATERQATVDIDSARRLVHLFWLTLAGPSVDINDIVSIIDKITFLSMRVESAVTDLLKRNPDQITLLALYSQLIRHVFMQPAIADSIDGRIRELRSMTAQSPSASSTAITSVAINDPHDHEQVKASKRWARTIHRLSKTPHTHHGAGTAIVRARNVMLAAFVPMISSFLVLAAVLSLLSFREERLYQLGYVTMSAVTKAAGVYKMVRMLQLAADNSNAAFSKDFPDTAAIRESLDSFIAQFSADVDTFTALASSPLLLMSPAYGAVFSSTTVEAVPNTTDDGLIMETPARMVDVAAGFIDAATRISIGNATEADYLYIFANLKYSGVTSRVDLMAAEMDEAVDDMWTQVGSVLVQLVVGICCTAFIYVIFVVIPAFKAVRRSRQEAANMYLHLPSTLARKMAIATQVTVPAPTPVTRTRAIRFADAQSRDSDDFETRHSSIFPVLATERTVSSELDMADIQTQISSIERRIRVLHTHIHVFTILVVSTVVAALAVFIAGLVAMDVISTSRSQAASHVADINVIDNEVGEIVTACYTMTKSTVKFMYYPSVAASREHTDALDTLEASSFEHVFARQVDPMTTALTAAKRQIRYENIVWYLMTTTGDIDASLVCDKTHFKYNYSAEADWEEQDALYAADRPDGWYADTASDSALSHTQAWAISTSVLGSSQYISAKKDVLSNLRQAGRDATDAIRDDMMEWDRRARYASYALVSSFIFILIAMSAVYVMMVGSMILSIRVHRRKRQLFDYQTVDAMFLEDELLAPATDNSNLANTDFDATYRTALSLTATNSADVSMTDLRQKVAAVVTTVWPVVRSNGALLARYVSVTILFIVTAAVLTIALTITLMDGTSDTLPALVDARVGLMQFKTMVMLDGYKIFDQIYRFIQTGDLDIGQHLEQTFSKIVNESIPALPSTVQSELIDFGSTDIASAITSSSSAWSALMDMIAIAVRMAMGSHGVDPAAMPVFAGVVWNYTAEPDYVHTATTFDRPAAYSDTASDLARPSETQLSMAWGTLFDSLGQSRYNAAWDSFMSAYTIATDRLETTAQSQFDSARSHQLLAASVALLAPALWLAIAVLFPSVATPPSVRKARIIRQKVARTTLTYSITRFVLTVGGQLFVWVVILLVIASFGITTRDAFQKMTQTVQILQDHRYAVASAYDTIHYPTSAAAPQSMHRMSHRMMRSIPILECDSPRMYYFLQYLSRTLLGRPSNTAVMLQDAARLKTAFGLLDPDLSSQCGVLNGTGNSGLELLKDIDLAFDDVIGKKAADVYYALRIRIIVLRVALLVISAGLVLNAASLVRRLNRSIFLRLVREERSLRSLLYQIPEEYARRNQVIARFLLDNTYDFTSKL</sequence>
<dbReference type="EMBL" id="JAHDYR010000036">
    <property type="protein sequence ID" value="KAG9392616.1"/>
    <property type="molecule type" value="Genomic_DNA"/>
</dbReference>
<feature type="transmembrane region" description="Helical" evidence="1">
    <location>
        <begin position="79"/>
        <end position="106"/>
    </location>
</feature>